<keyword evidence="3 5" id="KW-1133">Transmembrane helix</keyword>
<evidence type="ECO:0000259" key="6">
    <source>
        <dbReference type="Pfam" id="PF05154"/>
    </source>
</evidence>
<keyword evidence="4 5" id="KW-0472">Membrane</keyword>
<dbReference type="InterPro" id="IPR028932">
    <property type="entry name" value="TerB-C"/>
</dbReference>
<protein>
    <submittedName>
        <fullName evidence="8">TM2 domain-containing membrane protein YozV</fullName>
    </submittedName>
</protein>
<evidence type="ECO:0000256" key="4">
    <source>
        <dbReference type="ARBA" id="ARBA00023136"/>
    </source>
</evidence>
<feature type="domain" description="TM2" evidence="6">
    <location>
        <begin position="4"/>
        <end position="50"/>
    </location>
</feature>
<organism evidence="8 9">
    <name type="scientific">Moheibacter stercoris</name>
    <dbReference type="NCBI Taxonomy" id="1628251"/>
    <lineage>
        <taxon>Bacteria</taxon>
        <taxon>Pseudomonadati</taxon>
        <taxon>Bacteroidota</taxon>
        <taxon>Flavobacteriia</taxon>
        <taxon>Flavobacteriales</taxon>
        <taxon>Weeksellaceae</taxon>
        <taxon>Moheibacter</taxon>
    </lineage>
</organism>
<gene>
    <name evidence="8" type="ORF">ABID46_001194</name>
</gene>
<dbReference type="Pfam" id="PF05154">
    <property type="entry name" value="TM2"/>
    <property type="match status" value="1"/>
</dbReference>
<dbReference type="Pfam" id="PF15615">
    <property type="entry name" value="TerB_C"/>
    <property type="match status" value="1"/>
</dbReference>
<keyword evidence="2 5" id="KW-0812">Transmembrane</keyword>
<evidence type="ECO:0000256" key="3">
    <source>
        <dbReference type="ARBA" id="ARBA00022989"/>
    </source>
</evidence>
<evidence type="ECO:0000256" key="2">
    <source>
        <dbReference type="ARBA" id="ARBA00022692"/>
    </source>
</evidence>
<proteinExistence type="predicted"/>
<comment type="caution">
    <text evidence="8">The sequence shown here is derived from an EMBL/GenBank/DDBJ whole genome shotgun (WGS) entry which is preliminary data.</text>
</comment>
<reference evidence="8 9" key="1">
    <citation type="submission" date="2024-06" db="EMBL/GenBank/DDBJ databases">
        <title>Genomic Encyclopedia of Type Strains, Phase IV (KMG-IV): sequencing the most valuable type-strain genomes for metagenomic binning, comparative biology and taxonomic classification.</title>
        <authorList>
            <person name="Goeker M."/>
        </authorList>
    </citation>
    <scope>NUCLEOTIDE SEQUENCE [LARGE SCALE GENOMIC DNA]</scope>
    <source>
        <strain evidence="8 9">DSM 29388</strain>
    </source>
</reference>
<feature type="transmembrane region" description="Helical" evidence="5">
    <location>
        <begin position="31"/>
        <end position="55"/>
    </location>
</feature>
<keyword evidence="9" id="KW-1185">Reference proteome</keyword>
<evidence type="ECO:0000259" key="7">
    <source>
        <dbReference type="Pfam" id="PF15615"/>
    </source>
</evidence>
<evidence type="ECO:0000256" key="1">
    <source>
        <dbReference type="ARBA" id="ARBA00004141"/>
    </source>
</evidence>
<comment type="subcellular location">
    <subcellularLocation>
        <location evidence="1">Membrane</location>
        <topology evidence="1">Multi-pass membrane protein</topology>
    </subcellularLocation>
</comment>
<dbReference type="EMBL" id="JBEPMO010000005">
    <property type="protein sequence ID" value="MET3731620.1"/>
    <property type="molecule type" value="Genomic_DNA"/>
</dbReference>
<feature type="domain" description="TerB-C" evidence="7">
    <location>
        <begin position="537"/>
        <end position="686"/>
    </location>
</feature>
<dbReference type="Proteomes" id="UP001549146">
    <property type="component" value="Unassembled WGS sequence"/>
</dbReference>
<dbReference type="RefSeq" id="WP_354508057.1">
    <property type="nucleotide sequence ID" value="NZ_JBEPMO010000005.1"/>
</dbReference>
<sequence>MRYKRTAVCFAFFLGWIGIHQFYLGRIWQGVFYLLMSWTFIPLFLSFIDFLLLLFMSNNKFNEKYNLHIGTFKSQYNRPQAKINTINENIRNQNSHSMSLNKSSNLNKPIYWSGGYVYSIKDLNKVSKAQQDFYYRFKKEFLNKNYIDIGNNRGYAFLLLFDLLNEYEQNRNYFRLLYNLEILSEKYSYSKRYVSNELAKLKAKDKSVITISDNVDVSINTDETFPQNNLNNSDSIHVNSNYQPQYEWDYDYWKLGKEYKEKFNLNKEEETILNRLYNVNNAFNDIEFLKEQNLKFFLLTINELEKKIQEKGQKLESIVEEITDLKVKKQYGYRKGSSNYKYTFDYEFDEVYRHIFRLNENYLREWFQHKRKLNTELNIDPAILEKYNQLIEFLPSIFDSNSSKIEKLPYNAELRLNTMNTTRWKFYFDVFIKDFTGDISSYKHKIDELANFNINNPSLENIYYEASKFIAKYDTLLSLEYYIKYIDADLKSSTVNSKKINQTVQKKLFKTKEQIIQFEKIVNEFIQDRDLQKALEQLHSIYQVKRKKIELNIDAIKEVKSQLSDTVVLLNEYLEDENEDVSIPNPQEETILLNLNQIIPNSVLIKSNYRTELELNEIQIELLELFIKYDLNIHKDEVHEFVSRHNLFLESLIDSINEKCYELLDDTLIEEEDETFTIYQEYYKTISTK</sequence>
<evidence type="ECO:0000313" key="9">
    <source>
        <dbReference type="Proteomes" id="UP001549146"/>
    </source>
</evidence>
<accession>A0ABV2LSR5</accession>
<evidence type="ECO:0000256" key="5">
    <source>
        <dbReference type="SAM" id="Phobius"/>
    </source>
</evidence>
<dbReference type="InterPro" id="IPR007829">
    <property type="entry name" value="TM2"/>
</dbReference>
<name>A0ABV2LSR5_9FLAO</name>
<evidence type="ECO:0000313" key="8">
    <source>
        <dbReference type="EMBL" id="MET3731620.1"/>
    </source>
</evidence>